<protein>
    <recommendedName>
        <fullName evidence="3">F-box domain-containing protein</fullName>
    </recommendedName>
</protein>
<dbReference type="GeneID" id="6011304"/>
<dbReference type="KEGG" id="cci:CC1G_12314"/>
<keyword evidence="2" id="KW-1185">Reference proteome</keyword>
<dbReference type="Proteomes" id="UP000001861">
    <property type="component" value="Unassembled WGS sequence"/>
</dbReference>
<comment type="caution">
    <text evidence="1">The sequence shown here is derived from an EMBL/GenBank/DDBJ whole genome shotgun (WGS) entry which is preliminary data.</text>
</comment>
<dbReference type="AlphaFoldDB" id="A8NLV9"/>
<dbReference type="InParanoid" id="A8NLV9"/>
<evidence type="ECO:0000313" key="1">
    <source>
        <dbReference type="EMBL" id="EAU87041.1"/>
    </source>
</evidence>
<gene>
    <name evidence="1" type="ORF">CC1G_12314</name>
</gene>
<dbReference type="RefSeq" id="XP_001834787.1">
    <property type="nucleotide sequence ID" value="XM_001834735.1"/>
</dbReference>
<sequence length="148" mass="16777">MSTKDLDSDGGMDSLQASLPELKVLRFEEIIPIDEEDDPALTLVGAHEALRDCPLLEHLSLRCDVLHVPKQVDIRAIALDTLHPISRLRSWNFGAYPIKNGRWASVWLCTTPRWKRLGISGLNEVDFGEKVDRIAMYIRALLLYLRGN</sequence>
<evidence type="ECO:0000313" key="2">
    <source>
        <dbReference type="Proteomes" id="UP000001861"/>
    </source>
</evidence>
<proteinExistence type="predicted"/>
<dbReference type="EMBL" id="AACS02000012">
    <property type="protein sequence ID" value="EAU87041.1"/>
    <property type="molecule type" value="Genomic_DNA"/>
</dbReference>
<dbReference type="VEuPathDB" id="FungiDB:CC1G_12314"/>
<evidence type="ECO:0008006" key="3">
    <source>
        <dbReference type="Google" id="ProtNLM"/>
    </source>
</evidence>
<accession>A8NLV9</accession>
<reference evidence="1 2" key="1">
    <citation type="journal article" date="2010" name="Proc. Natl. Acad. Sci. U.S.A.">
        <title>Insights into evolution of multicellular fungi from the assembled chromosomes of the mushroom Coprinopsis cinerea (Coprinus cinereus).</title>
        <authorList>
            <person name="Stajich J.E."/>
            <person name="Wilke S.K."/>
            <person name="Ahren D."/>
            <person name="Au C.H."/>
            <person name="Birren B.W."/>
            <person name="Borodovsky M."/>
            <person name="Burns C."/>
            <person name="Canback B."/>
            <person name="Casselton L.A."/>
            <person name="Cheng C.K."/>
            <person name="Deng J."/>
            <person name="Dietrich F.S."/>
            <person name="Fargo D.C."/>
            <person name="Farman M.L."/>
            <person name="Gathman A.C."/>
            <person name="Goldberg J."/>
            <person name="Guigo R."/>
            <person name="Hoegger P.J."/>
            <person name="Hooker J.B."/>
            <person name="Huggins A."/>
            <person name="James T.Y."/>
            <person name="Kamada T."/>
            <person name="Kilaru S."/>
            <person name="Kodira C."/>
            <person name="Kues U."/>
            <person name="Kupfer D."/>
            <person name="Kwan H.S."/>
            <person name="Lomsadze A."/>
            <person name="Li W."/>
            <person name="Lilly W.W."/>
            <person name="Ma L.J."/>
            <person name="Mackey A.J."/>
            <person name="Manning G."/>
            <person name="Martin F."/>
            <person name="Muraguchi H."/>
            <person name="Natvig D.O."/>
            <person name="Palmerini H."/>
            <person name="Ramesh M.A."/>
            <person name="Rehmeyer C.J."/>
            <person name="Roe B.A."/>
            <person name="Shenoy N."/>
            <person name="Stanke M."/>
            <person name="Ter-Hovhannisyan V."/>
            <person name="Tunlid A."/>
            <person name="Velagapudi R."/>
            <person name="Vision T.J."/>
            <person name="Zeng Q."/>
            <person name="Zolan M.E."/>
            <person name="Pukkila P.J."/>
        </authorList>
    </citation>
    <scope>NUCLEOTIDE SEQUENCE [LARGE SCALE GENOMIC DNA]</scope>
    <source>
        <strain evidence="2">Okayama-7 / 130 / ATCC MYA-4618 / FGSC 9003</strain>
    </source>
</reference>
<organism evidence="1 2">
    <name type="scientific">Coprinopsis cinerea (strain Okayama-7 / 130 / ATCC MYA-4618 / FGSC 9003)</name>
    <name type="common">Inky cap fungus</name>
    <name type="synonym">Hormographiella aspergillata</name>
    <dbReference type="NCBI Taxonomy" id="240176"/>
    <lineage>
        <taxon>Eukaryota</taxon>
        <taxon>Fungi</taxon>
        <taxon>Dikarya</taxon>
        <taxon>Basidiomycota</taxon>
        <taxon>Agaricomycotina</taxon>
        <taxon>Agaricomycetes</taxon>
        <taxon>Agaricomycetidae</taxon>
        <taxon>Agaricales</taxon>
        <taxon>Agaricineae</taxon>
        <taxon>Psathyrellaceae</taxon>
        <taxon>Coprinopsis</taxon>
    </lineage>
</organism>
<name>A8NLV9_COPC7</name>